<dbReference type="PANTHER" id="PTHR30290:SF9">
    <property type="entry name" value="OLIGOPEPTIDE-BINDING PROTEIN APPA"/>
    <property type="match status" value="1"/>
</dbReference>
<dbReference type="PIRSF" id="PIRSF002741">
    <property type="entry name" value="MppA"/>
    <property type="match status" value="1"/>
</dbReference>
<sequence>MRKRMLSTLLAFCVGLSLCACGGGGQTAEETTAGETTEASSEAGTAGVNQGPIQAQEGEVQSDKDTLVVAFDREPATLDPLGNNVTVKRMIEGGIFDTLLKFDENLQPAPCLAESWEQVDELTWKFNLRKDAKFHNGDPVTSQDVKFSFLRVHNGTQGNDGTNGFDPEGYETPDDYTFILKTLEPYAFTEAQLCNQALSIVPEKVVTEMGDDAFGRAPIGSGPYKFVSWTAGDNITVERNDDYWGEKSILKTIKFRVITESASRTIDLESGGIDIALSLPTTDADRINENPDTQLIVSTGATDRYIAFNCQKEIFQDKRVRQALNYATDKEAIRIVCYGENTSEPMDSVVPSTLPGHTSDLTPYDYDVEKAKALLEEAGYGDGFTVEFMYLANSTNNMLAELLQQMWAQVNVTLELKPTESGALTTALNKGEQELCCAGTSFAIFEAGAGLYNMFHSDRMYSGSARANLSDPEVDAVLDEITRTTDAEARAELVVEAQKLIHEDSPFIYLAFTKNIIGAGSKVRGFNPVPTAMYDFRTVYFVE</sequence>
<dbReference type="PANTHER" id="PTHR30290">
    <property type="entry name" value="PERIPLASMIC BINDING COMPONENT OF ABC TRANSPORTER"/>
    <property type="match status" value="1"/>
</dbReference>
<evidence type="ECO:0000313" key="8">
    <source>
        <dbReference type="EMBL" id="HIR05358.1"/>
    </source>
</evidence>
<evidence type="ECO:0000256" key="4">
    <source>
        <dbReference type="ARBA" id="ARBA00022729"/>
    </source>
</evidence>
<proteinExistence type="inferred from homology"/>
<dbReference type="Pfam" id="PF00496">
    <property type="entry name" value="SBP_bac_5"/>
    <property type="match status" value="1"/>
</dbReference>
<dbReference type="AlphaFoldDB" id="A0A9D1A408"/>
<dbReference type="InterPro" id="IPR023765">
    <property type="entry name" value="SBP_5_CS"/>
</dbReference>
<dbReference type="InterPro" id="IPR000914">
    <property type="entry name" value="SBP_5_dom"/>
</dbReference>
<dbReference type="PROSITE" id="PS01040">
    <property type="entry name" value="SBP_BACTERIAL_5"/>
    <property type="match status" value="1"/>
</dbReference>
<dbReference type="SUPFAM" id="SSF53850">
    <property type="entry name" value="Periplasmic binding protein-like II"/>
    <property type="match status" value="1"/>
</dbReference>
<evidence type="ECO:0000256" key="1">
    <source>
        <dbReference type="ARBA" id="ARBA00004193"/>
    </source>
</evidence>
<name>A0A9D1A408_9FIRM</name>
<accession>A0A9D1A408</accession>
<dbReference type="Gene3D" id="3.40.190.10">
    <property type="entry name" value="Periplasmic binding protein-like II"/>
    <property type="match status" value="1"/>
</dbReference>
<feature type="region of interest" description="Disordered" evidence="5">
    <location>
        <begin position="27"/>
        <end position="49"/>
    </location>
</feature>
<feature type="chain" id="PRO_5039018681" evidence="6">
    <location>
        <begin position="23"/>
        <end position="543"/>
    </location>
</feature>
<organism evidence="8 9">
    <name type="scientific">Candidatus Copromonas faecavium</name>
    <name type="common">nom. illeg.</name>
    <dbReference type="NCBI Taxonomy" id="2840740"/>
    <lineage>
        <taxon>Bacteria</taxon>
        <taxon>Bacillati</taxon>
        <taxon>Bacillota</taxon>
        <taxon>Clostridia</taxon>
        <taxon>Lachnospirales</taxon>
        <taxon>Lachnospiraceae</taxon>
        <taxon>Candidatus Copromonas (nom. illeg.)</taxon>
    </lineage>
</organism>
<dbReference type="GO" id="GO:0015833">
    <property type="term" value="P:peptide transport"/>
    <property type="evidence" value="ECO:0007669"/>
    <property type="project" value="TreeGrafter"/>
</dbReference>
<keyword evidence="4 6" id="KW-0732">Signal</keyword>
<comment type="subcellular location">
    <subcellularLocation>
        <location evidence="1">Cell membrane</location>
        <topology evidence="1">Lipid-anchor</topology>
    </subcellularLocation>
</comment>
<evidence type="ECO:0000256" key="2">
    <source>
        <dbReference type="ARBA" id="ARBA00005695"/>
    </source>
</evidence>
<gene>
    <name evidence="8" type="ORF">IAB28_05260</name>
</gene>
<reference evidence="8" key="2">
    <citation type="journal article" date="2021" name="PeerJ">
        <title>Extensive microbial diversity within the chicken gut microbiome revealed by metagenomics and culture.</title>
        <authorList>
            <person name="Gilroy R."/>
            <person name="Ravi A."/>
            <person name="Getino M."/>
            <person name="Pursley I."/>
            <person name="Horton D.L."/>
            <person name="Alikhan N.F."/>
            <person name="Baker D."/>
            <person name="Gharbi K."/>
            <person name="Hall N."/>
            <person name="Watson M."/>
            <person name="Adriaenssens E.M."/>
            <person name="Foster-Nyarko E."/>
            <person name="Jarju S."/>
            <person name="Secka A."/>
            <person name="Antonio M."/>
            <person name="Oren A."/>
            <person name="Chaudhuri R.R."/>
            <person name="La Ragione R."/>
            <person name="Hildebrand F."/>
            <person name="Pallen M.J."/>
        </authorList>
    </citation>
    <scope>NUCLEOTIDE SEQUENCE</scope>
    <source>
        <strain evidence="8">CHK180-2868</strain>
    </source>
</reference>
<dbReference type="EMBL" id="DVGC01000028">
    <property type="protein sequence ID" value="HIR05358.1"/>
    <property type="molecule type" value="Genomic_DNA"/>
</dbReference>
<comment type="caution">
    <text evidence="8">The sequence shown here is derived from an EMBL/GenBank/DDBJ whole genome shotgun (WGS) entry which is preliminary data.</text>
</comment>
<protein>
    <submittedName>
        <fullName evidence="8">ABC transporter substrate-binding protein</fullName>
    </submittedName>
</protein>
<comment type="similarity">
    <text evidence="2">Belongs to the bacterial solute-binding protein 5 family.</text>
</comment>
<dbReference type="PROSITE" id="PS51257">
    <property type="entry name" value="PROKAR_LIPOPROTEIN"/>
    <property type="match status" value="1"/>
</dbReference>
<feature type="signal peptide" evidence="6">
    <location>
        <begin position="1"/>
        <end position="22"/>
    </location>
</feature>
<feature type="domain" description="Solute-binding protein family 5" evidence="7">
    <location>
        <begin position="108"/>
        <end position="460"/>
    </location>
</feature>
<dbReference type="CDD" id="cd00995">
    <property type="entry name" value="PBP2_NikA_DppA_OppA_like"/>
    <property type="match status" value="1"/>
</dbReference>
<evidence type="ECO:0000256" key="5">
    <source>
        <dbReference type="SAM" id="MobiDB-lite"/>
    </source>
</evidence>
<dbReference type="Proteomes" id="UP000824250">
    <property type="component" value="Unassembled WGS sequence"/>
</dbReference>
<dbReference type="GO" id="GO:0042597">
    <property type="term" value="C:periplasmic space"/>
    <property type="evidence" value="ECO:0007669"/>
    <property type="project" value="UniProtKB-ARBA"/>
</dbReference>
<dbReference type="GO" id="GO:0043190">
    <property type="term" value="C:ATP-binding cassette (ABC) transporter complex"/>
    <property type="evidence" value="ECO:0007669"/>
    <property type="project" value="InterPro"/>
</dbReference>
<dbReference type="GO" id="GO:1904680">
    <property type="term" value="F:peptide transmembrane transporter activity"/>
    <property type="evidence" value="ECO:0007669"/>
    <property type="project" value="TreeGrafter"/>
</dbReference>
<evidence type="ECO:0000256" key="6">
    <source>
        <dbReference type="SAM" id="SignalP"/>
    </source>
</evidence>
<reference evidence="8" key="1">
    <citation type="submission" date="2020-10" db="EMBL/GenBank/DDBJ databases">
        <authorList>
            <person name="Gilroy R."/>
        </authorList>
    </citation>
    <scope>NUCLEOTIDE SEQUENCE</scope>
    <source>
        <strain evidence="8">CHK180-2868</strain>
    </source>
</reference>
<dbReference type="Gene3D" id="3.10.105.10">
    <property type="entry name" value="Dipeptide-binding Protein, Domain 3"/>
    <property type="match status" value="1"/>
</dbReference>
<evidence type="ECO:0000256" key="3">
    <source>
        <dbReference type="ARBA" id="ARBA00022448"/>
    </source>
</evidence>
<evidence type="ECO:0000259" key="7">
    <source>
        <dbReference type="Pfam" id="PF00496"/>
    </source>
</evidence>
<keyword evidence="3" id="KW-0813">Transport</keyword>
<dbReference type="InterPro" id="IPR030678">
    <property type="entry name" value="Peptide/Ni-bd"/>
</dbReference>
<dbReference type="Gene3D" id="3.90.76.10">
    <property type="entry name" value="Dipeptide-binding Protein, Domain 1"/>
    <property type="match status" value="1"/>
</dbReference>
<evidence type="ECO:0000313" key="9">
    <source>
        <dbReference type="Proteomes" id="UP000824250"/>
    </source>
</evidence>
<feature type="compositionally biased region" description="Low complexity" evidence="5">
    <location>
        <begin position="27"/>
        <end position="47"/>
    </location>
</feature>
<dbReference type="InterPro" id="IPR039424">
    <property type="entry name" value="SBP_5"/>
</dbReference>